<dbReference type="InterPro" id="IPR051344">
    <property type="entry name" value="Vgb"/>
</dbReference>
<dbReference type="PANTHER" id="PTHR40274:SF3">
    <property type="entry name" value="VIRGINIAMYCIN B LYASE"/>
    <property type="match status" value="1"/>
</dbReference>
<evidence type="ECO:0000313" key="2">
    <source>
        <dbReference type="Proteomes" id="UP000189681"/>
    </source>
</evidence>
<organism evidence="1 2">
    <name type="scientific">Candidatus Brocadia carolinensis</name>
    <dbReference type="NCBI Taxonomy" id="1004156"/>
    <lineage>
        <taxon>Bacteria</taxon>
        <taxon>Pseudomonadati</taxon>
        <taxon>Planctomycetota</taxon>
        <taxon>Candidatus Brocadiia</taxon>
        <taxon>Candidatus Brocadiales</taxon>
        <taxon>Candidatus Brocadiaceae</taxon>
        <taxon>Candidatus Brocadia</taxon>
    </lineage>
</organism>
<dbReference type="PANTHER" id="PTHR40274">
    <property type="entry name" value="VIRGINIAMYCIN B LYASE"/>
    <property type="match status" value="1"/>
</dbReference>
<dbReference type="EMBL" id="AYTS01000095">
    <property type="protein sequence ID" value="OOP56142.1"/>
    <property type="molecule type" value="Genomic_DNA"/>
</dbReference>
<dbReference type="AlphaFoldDB" id="A0A1V4ASN2"/>
<accession>A0A1V4ASN2</accession>
<protein>
    <submittedName>
        <fullName evidence="1">Uncharacterized protein</fullName>
    </submittedName>
</protein>
<proteinExistence type="predicted"/>
<evidence type="ECO:0000313" key="1">
    <source>
        <dbReference type="EMBL" id="OOP56142.1"/>
    </source>
</evidence>
<dbReference type="Gene3D" id="2.40.10.500">
    <property type="match status" value="1"/>
</dbReference>
<dbReference type="SUPFAM" id="SSF101898">
    <property type="entry name" value="NHL repeat"/>
    <property type="match status" value="1"/>
</dbReference>
<comment type="caution">
    <text evidence="1">The sequence shown here is derived from an EMBL/GenBank/DDBJ whole genome shotgun (WGS) entry which is preliminary data.</text>
</comment>
<dbReference type="InterPro" id="IPR018247">
    <property type="entry name" value="EF_Hand_1_Ca_BS"/>
</dbReference>
<gene>
    <name evidence="1" type="ORF">AYP45_10655</name>
</gene>
<dbReference type="InterPro" id="IPR015943">
    <property type="entry name" value="WD40/YVTN_repeat-like_dom_sf"/>
</dbReference>
<dbReference type="PROSITE" id="PS00018">
    <property type="entry name" value="EF_HAND_1"/>
    <property type="match status" value="1"/>
</dbReference>
<sequence>MKNDLFMKSCHKKERRMKMNKLNLMALVAILFFYVATVSAKTYTLDADFDEGTLVGVEHETVHDQLQLSSQAATLPFIWVPNNEGTISKVDTETGNELGRYRIAPFSDCSPSRTTVDLKGNCWVGNRQAGTVVKVGLYEAGQWVDRNGDGIIQTSMDTNGDGNITDGEILPWGEDECVLYEVVLISGLEGTFAPGQYPGPYDTAYWGTAPRGLAVDTKNNLWAGTYSTSKYYYINGENGAILKTVDVSPWGHYPYGAVIDKNGILWSAGHDSSHVLRLDPSTDPPTISTVVIGHIPYGLGLDYLDHLFISGWTSSSLSRVNIQISVKEWTQYKSETYLARGLTCTSDNDVWITNSGSGTVLRYDNDGNFKVSIPAGSVPTGVAVDAVGKVWVCNNGDEYIKRINPATNAIDLSKAIIGSGGHYSYSDMTGIVARSITTQIGNWTVVYDSGATDTPWGTISWTSNEPAGTVVIVKVRSSNDQATWSPWESATNGNSLTATPNGRYIQIETTLQILTGEISPILYDLTVKTVAVIPTPSPEITPTPIPSPTCTPTAITLAYFHAKAGKGGRVILTWETVTEVDNAGFNLYRSKRRNGHYTLVNNAIIPAQSDAVTGASYRYIDTGICQWKLDTLLNNLDSKGRVDICFG</sequence>
<dbReference type="Proteomes" id="UP000189681">
    <property type="component" value="Unassembled WGS sequence"/>
</dbReference>
<reference evidence="1 2" key="1">
    <citation type="journal article" date="2017" name="Water Res.">
        <title>Discovery and metagenomic analysis of an anammox bacterial enrichment related to Candidatus "Brocadia caroliniensis" in a full-scale glycerol-fed nitritation-denitritation separate centrate treatment process.</title>
        <authorList>
            <person name="Park H."/>
            <person name="Brotto A.C."/>
            <person name="van Loosdrecht M.C."/>
            <person name="Chandran K."/>
        </authorList>
    </citation>
    <scope>NUCLEOTIDE SEQUENCE [LARGE SCALE GENOMIC DNA]</scope>
    <source>
        <strain evidence="1">26THWARD</strain>
    </source>
</reference>
<dbReference type="Gene3D" id="2.130.10.10">
    <property type="entry name" value="YVTN repeat-like/Quinoprotein amine dehydrogenase"/>
    <property type="match status" value="1"/>
</dbReference>
<name>A0A1V4ASN2_9BACT</name>